<feature type="domain" description="F-box" evidence="2">
    <location>
        <begin position="155"/>
        <end position="184"/>
    </location>
</feature>
<name>A0A9Q9B3B9_9PEZI</name>
<protein>
    <submittedName>
        <fullName evidence="3">F-box domain-containing protein</fullName>
    </submittedName>
</protein>
<dbReference type="AlphaFoldDB" id="A0A9Q9B3B9"/>
<reference evidence="3" key="1">
    <citation type="submission" date="2022-06" db="EMBL/GenBank/DDBJ databases">
        <title>Complete genome sequences of two strains of the flax pathogen Septoria linicola.</title>
        <authorList>
            <person name="Lapalu N."/>
            <person name="Simon A."/>
            <person name="Demenou B."/>
            <person name="Paumier D."/>
            <person name="Guillot M.-P."/>
            <person name="Gout L."/>
            <person name="Valade R."/>
        </authorList>
    </citation>
    <scope>NUCLEOTIDE SEQUENCE</scope>
    <source>
        <strain evidence="3">SE15195</strain>
    </source>
</reference>
<dbReference type="CDD" id="cd09917">
    <property type="entry name" value="F-box_SF"/>
    <property type="match status" value="1"/>
</dbReference>
<accession>A0A9Q9B3B9</accession>
<keyword evidence="4" id="KW-1185">Reference proteome</keyword>
<dbReference type="EMBL" id="CP099426">
    <property type="protein sequence ID" value="USW56773.1"/>
    <property type="molecule type" value="Genomic_DNA"/>
</dbReference>
<dbReference type="Proteomes" id="UP001056384">
    <property type="component" value="Chromosome 9"/>
</dbReference>
<gene>
    <name evidence="3" type="ORF">Slin15195_G100920</name>
</gene>
<organism evidence="3 4">
    <name type="scientific">Septoria linicola</name>
    <dbReference type="NCBI Taxonomy" id="215465"/>
    <lineage>
        <taxon>Eukaryota</taxon>
        <taxon>Fungi</taxon>
        <taxon>Dikarya</taxon>
        <taxon>Ascomycota</taxon>
        <taxon>Pezizomycotina</taxon>
        <taxon>Dothideomycetes</taxon>
        <taxon>Dothideomycetidae</taxon>
        <taxon>Mycosphaerellales</taxon>
        <taxon>Mycosphaerellaceae</taxon>
        <taxon>Septoria</taxon>
    </lineage>
</organism>
<evidence type="ECO:0000313" key="3">
    <source>
        <dbReference type="EMBL" id="USW56773.1"/>
    </source>
</evidence>
<dbReference type="InterPro" id="IPR036047">
    <property type="entry name" value="F-box-like_dom_sf"/>
</dbReference>
<dbReference type="SUPFAM" id="SSF81383">
    <property type="entry name" value="F-box domain"/>
    <property type="match status" value="1"/>
</dbReference>
<proteinExistence type="predicted"/>
<evidence type="ECO:0000256" key="1">
    <source>
        <dbReference type="SAM" id="MobiDB-lite"/>
    </source>
</evidence>
<feature type="region of interest" description="Disordered" evidence="1">
    <location>
        <begin position="1"/>
        <end position="97"/>
    </location>
</feature>
<feature type="compositionally biased region" description="Low complexity" evidence="1">
    <location>
        <begin position="63"/>
        <end position="79"/>
    </location>
</feature>
<dbReference type="Gene3D" id="1.20.1280.50">
    <property type="match status" value="1"/>
</dbReference>
<evidence type="ECO:0000313" key="4">
    <source>
        <dbReference type="Proteomes" id="UP001056384"/>
    </source>
</evidence>
<sequence>MAADQPKPTAPPVKRPPAGYQPRLQRPPRAPNADPFVSPRLGLSPNSSFIPSVPDQGWQWPGRSQPAPARGQAPPRSQQMSTVSHKTPAPAQPAQIHSQPKWALPVPHQLLPHNIRVTKFVVYLRGRINLRVYSCPVIEVFPPRFESARSAQAIAEQILCLCDIKTVLRCQRVCKQFNSTIRRSTSLQRRLWLTDTHELVPYPDDLNYVDPIIAGLRNELDLLFDCPPGSQFKKILYAPSGVPIKLKDTAESSWRRMLVMRTSERGRYWQIVIAGMGVINLGILTSSPTFEQVMRAVTDILVYGGKKYRVVASQPVQK</sequence>
<dbReference type="Pfam" id="PF00646">
    <property type="entry name" value="F-box"/>
    <property type="match status" value="1"/>
</dbReference>
<dbReference type="InterPro" id="IPR001810">
    <property type="entry name" value="F-box_dom"/>
</dbReference>
<evidence type="ECO:0000259" key="2">
    <source>
        <dbReference type="Pfam" id="PF00646"/>
    </source>
</evidence>